<evidence type="ECO:0000313" key="3">
    <source>
        <dbReference type="RefSeq" id="XP_023941075.1"/>
    </source>
</evidence>
<dbReference type="Pfam" id="PF00650">
    <property type="entry name" value="CRAL_TRIO"/>
    <property type="match status" value="1"/>
</dbReference>
<dbReference type="AlphaFoldDB" id="A0A6J1MZR5"/>
<feature type="domain" description="CRAL-TRIO" evidence="1">
    <location>
        <begin position="80"/>
        <end position="244"/>
    </location>
</feature>
<sequence length="298" mass="33916">MVASIEEEYTKTGIKPSDVTALREWLKTQPHLPEKYITDLDLLLAYHCCYKSSAVTKQVLDLNFTLRTLFANLFHNRVVDDSILKSLDVVCALPLETLSVGKNYKVIYHALVDNDLKNFIFTDIIRTVLMLVDVAQYVEGTAPGYIIFVDLNRVTLGHITKLDLQTVQQILYFLQEAILIRLKGVHFLNAPSFVDRLMMIIRPFIKKELMNMVCIHSAGSNTIEKIIPIEALPKECGGKYKSYETAKKEAIELLLANKEYFENENKKRVVESLRPGKPKTITDIFGGIEGSFKKLDID</sequence>
<dbReference type="InterPro" id="IPR036865">
    <property type="entry name" value="CRAL-TRIO_dom_sf"/>
</dbReference>
<dbReference type="PANTHER" id="PTHR10174:SF213">
    <property type="entry name" value="CRAL-TRIO DOMAIN-CONTAINING PROTEIN"/>
    <property type="match status" value="1"/>
</dbReference>
<dbReference type="InterPro" id="IPR001251">
    <property type="entry name" value="CRAL-TRIO_dom"/>
</dbReference>
<gene>
    <name evidence="3" type="primary">LOC112047980</name>
</gene>
<evidence type="ECO:0000259" key="1">
    <source>
        <dbReference type="PROSITE" id="PS50191"/>
    </source>
</evidence>
<dbReference type="GO" id="GO:0016020">
    <property type="term" value="C:membrane"/>
    <property type="evidence" value="ECO:0007669"/>
    <property type="project" value="TreeGrafter"/>
</dbReference>
<dbReference type="KEGG" id="bany:112047980"/>
<dbReference type="GO" id="GO:1902936">
    <property type="term" value="F:phosphatidylinositol bisphosphate binding"/>
    <property type="evidence" value="ECO:0007669"/>
    <property type="project" value="TreeGrafter"/>
</dbReference>
<reference evidence="3" key="1">
    <citation type="submission" date="2025-08" db="UniProtKB">
        <authorList>
            <consortium name="RefSeq"/>
        </authorList>
    </citation>
    <scope>IDENTIFICATION</scope>
</reference>
<dbReference type="SMART" id="SM00516">
    <property type="entry name" value="SEC14"/>
    <property type="match status" value="1"/>
</dbReference>
<dbReference type="SUPFAM" id="SSF52087">
    <property type="entry name" value="CRAL/TRIO domain"/>
    <property type="match status" value="1"/>
</dbReference>
<proteinExistence type="predicted"/>
<name>A0A6J1MZR5_BICAN</name>
<dbReference type="PROSITE" id="PS50191">
    <property type="entry name" value="CRAL_TRIO"/>
    <property type="match status" value="1"/>
</dbReference>
<dbReference type="PANTHER" id="PTHR10174">
    <property type="entry name" value="ALPHA-TOCOPHEROL TRANSFER PROTEIN-RELATED"/>
    <property type="match status" value="1"/>
</dbReference>
<keyword evidence="2" id="KW-1185">Reference proteome</keyword>
<organism evidence="2 3">
    <name type="scientific">Bicyclus anynana</name>
    <name type="common">Squinting bush brown butterfly</name>
    <dbReference type="NCBI Taxonomy" id="110368"/>
    <lineage>
        <taxon>Eukaryota</taxon>
        <taxon>Metazoa</taxon>
        <taxon>Ecdysozoa</taxon>
        <taxon>Arthropoda</taxon>
        <taxon>Hexapoda</taxon>
        <taxon>Insecta</taxon>
        <taxon>Pterygota</taxon>
        <taxon>Neoptera</taxon>
        <taxon>Endopterygota</taxon>
        <taxon>Lepidoptera</taxon>
        <taxon>Glossata</taxon>
        <taxon>Ditrysia</taxon>
        <taxon>Papilionoidea</taxon>
        <taxon>Nymphalidae</taxon>
        <taxon>Satyrinae</taxon>
        <taxon>Satyrini</taxon>
        <taxon>Mycalesina</taxon>
        <taxon>Bicyclus</taxon>
    </lineage>
</organism>
<protein>
    <submittedName>
        <fullName evidence="3">Clavesin-1</fullName>
    </submittedName>
</protein>
<dbReference type="GeneID" id="112047980"/>
<dbReference type="OrthoDB" id="6432525at2759"/>
<dbReference type="RefSeq" id="XP_023941075.1">
    <property type="nucleotide sequence ID" value="XM_024085307.2"/>
</dbReference>
<dbReference type="Gene3D" id="3.40.525.10">
    <property type="entry name" value="CRAL-TRIO lipid binding domain"/>
    <property type="match status" value="1"/>
</dbReference>
<evidence type="ECO:0000313" key="2">
    <source>
        <dbReference type="Proteomes" id="UP001652582"/>
    </source>
</evidence>
<dbReference type="CDD" id="cd00170">
    <property type="entry name" value="SEC14"/>
    <property type="match status" value="1"/>
</dbReference>
<dbReference type="PRINTS" id="PR00180">
    <property type="entry name" value="CRETINALDHBP"/>
</dbReference>
<accession>A0A6J1MZR5</accession>
<dbReference type="Proteomes" id="UP001652582">
    <property type="component" value="Chromosome 8"/>
</dbReference>